<evidence type="ECO:0000259" key="1">
    <source>
        <dbReference type="Pfam" id="PF13843"/>
    </source>
</evidence>
<proteinExistence type="predicted"/>
<dbReference type="InterPro" id="IPR029526">
    <property type="entry name" value="PGBD"/>
</dbReference>
<dbReference type="AlphaFoldDB" id="T1HL54"/>
<dbReference type="GO" id="GO:0043565">
    <property type="term" value="F:sequence-specific DNA binding"/>
    <property type="evidence" value="ECO:0007669"/>
    <property type="project" value="TreeGrafter"/>
</dbReference>
<dbReference type="VEuPathDB" id="VectorBase:RPRC004778"/>
<dbReference type="EMBL" id="ACPB03023326">
    <property type="status" value="NOT_ANNOTATED_CDS"/>
    <property type="molecule type" value="Genomic_DNA"/>
</dbReference>
<dbReference type="PANTHER" id="PTHR47055:SF3">
    <property type="entry name" value="PHORBOL-ESTER_DAG-TYPE DOMAIN-CONTAINING PROTEIN"/>
    <property type="match status" value="1"/>
</dbReference>
<dbReference type="Pfam" id="PF13843">
    <property type="entry name" value="DDE_Tnp_1_7"/>
    <property type="match status" value="1"/>
</dbReference>
<dbReference type="InterPro" id="IPR052638">
    <property type="entry name" value="PiggyBac_TE-derived"/>
</dbReference>
<dbReference type="STRING" id="13249.T1HL54"/>
<dbReference type="PANTHER" id="PTHR47055">
    <property type="entry name" value="DDE_TNP_1_7 DOMAIN-CONTAINING PROTEIN"/>
    <property type="match status" value="1"/>
</dbReference>
<reference evidence="2" key="1">
    <citation type="submission" date="2015-05" db="UniProtKB">
        <authorList>
            <consortium name="EnsemblMetazoa"/>
        </authorList>
    </citation>
    <scope>IDENTIFICATION</scope>
</reference>
<accession>T1HL54</accession>
<dbReference type="HOGENOM" id="CLU_013052_2_0_1"/>
<name>T1HL54_RHOPR</name>
<sequence length="396" mass="46279">WEVDTETYNETVSKAMRRNRFELLKKYCHCADNDNLIVNDRFAKLTPLLNLLNERFKKYAQMCKELCVDESMIPYYGRHGAKQFIRGKPIRYGYKMWCLCEPLGYLIKMLPYTGKDHDRPKEVGLGEHIVMKLVDCLPKNYPFKIYSDRFFGSISLANRLAEHGIGYTGTIMKNRLQKCPLMDDKEISKLERGVFDFRTDASSNCMIVAWNDNRIVHLISNCDGMEPVGSASRWAASEKRKVTIQQPHCIAQYNKFMGGVDRMDENISDCRISIRSKKWWWPLFIFFIDASTQNAWQYHRRNNPNSLDYLHFKRKIVQTYLRKYANLPAGGGRPKTSKEILSRTPEGVRFDEKDHWLTAAAKQGRCAICKKNTTKLCEKCKVRLHLNCFKSYHTTL</sequence>
<evidence type="ECO:0000313" key="2">
    <source>
        <dbReference type="EnsemblMetazoa" id="RPRC004778-PA"/>
    </source>
</evidence>
<dbReference type="InParanoid" id="T1HL54"/>
<dbReference type="OMA" id="CCHDAQV"/>
<organism evidence="2 3">
    <name type="scientific">Rhodnius prolixus</name>
    <name type="common">Triatomid bug</name>
    <dbReference type="NCBI Taxonomy" id="13249"/>
    <lineage>
        <taxon>Eukaryota</taxon>
        <taxon>Metazoa</taxon>
        <taxon>Ecdysozoa</taxon>
        <taxon>Arthropoda</taxon>
        <taxon>Hexapoda</taxon>
        <taxon>Insecta</taxon>
        <taxon>Pterygota</taxon>
        <taxon>Neoptera</taxon>
        <taxon>Paraneoptera</taxon>
        <taxon>Hemiptera</taxon>
        <taxon>Heteroptera</taxon>
        <taxon>Panheteroptera</taxon>
        <taxon>Cimicomorpha</taxon>
        <taxon>Reduviidae</taxon>
        <taxon>Triatominae</taxon>
        <taxon>Rhodnius</taxon>
    </lineage>
</organism>
<dbReference type="EnsemblMetazoa" id="RPRC004778-RA">
    <property type="protein sequence ID" value="RPRC004778-PA"/>
    <property type="gene ID" value="RPRC004778"/>
</dbReference>
<feature type="domain" description="PiggyBac transposable element-derived protein" evidence="1">
    <location>
        <begin position="1"/>
        <end position="296"/>
    </location>
</feature>
<keyword evidence="3" id="KW-1185">Reference proteome</keyword>
<dbReference type="Proteomes" id="UP000015103">
    <property type="component" value="Unassembled WGS sequence"/>
</dbReference>
<protein>
    <submittedName>
        <fullName evidence="2">DDE_Tnp_1_7 domain-containing protein</fullName>
    </submittedName>
</protein>
<dbReference type="eggNOG" id="ENOG502QVFB">
    <property type="taxonomic scope" value="Eukaryota"/>
</dbReference>
<evidence type="ECO:0000313" key="3">
    <source>
        <dbReference type="Proteomes" id="UP000015103"/>
    </source>
</evidence>